<proteinExistence type="predicted"/>
<dbReference type="RefSeq" id="WP_103912229.1">
    <property type="nucleotide sequence ID" value="NZ_FNUS01000001.1"/>
</dbReference>
<dbReference type="Proteomes" id="UP000236738">
    <property type="component" value="Unassembled WGS sequence"/>
</dbReference>
<keyword evidence="2" id="KW-1185">Reference proteome</keyword>
<dbReference type="AlphaFoldDB" id="A0A1H5SJD0"/>
<gene>
    <name evidence="1" type="ORF">SAMN05421847_0170</name>
</gene>
<evidence type="ECO:0000313" key="2">
    <source>
        <dbReference type="Proteomes" id="UP000236738"/>
    </source>
</evidence>
<accession>A0A1H5SJD0</accession>
<evidence type="ECO:0008006" key="3">
    <source>
        <dbReference type="Google" id="ProtNLM"/>
    </source>
</evidence>
<protein>
    <recommendedName>
        <fullName evidence="3">DUF4286 family protein</fullName>
    </recommendedName>
</protein>
<dbReference type="OrthoDB" id="1260486at2"/>
<dbReference type="EMBL" id="FNUS01000001">
    <property type="protein sequence ID" value="SEF50729.1"/>
    <property type="molecule type" value="Genomic_DNA"/>
</dbReference>
<reference evidence="2" key="1">
    <citation type="submission" date="2016-10" db="EMBL/GenBank/DDBJ databases">
        <authorList>
            <person name="Varghese N."/>
            <person name="Submissions S."/>
        </authorList>
    </citation>
    <scope>NUCLEOTIDE SEQUENCE [LARGE SCALE GENOMIC DNA]</scope>
    <source>
        <strain evidence="2">DSM 21580</strain>
    </source>
</reference>
<dbReference type="InterPro" id="IPR025563">
    <property type="entry name" value="DUF4286"/>
</dbReference>
<sequence length="104" mass="12455">MSILSITFHTPEHLLSDWEKFQENSLENLIENLIQVENYILSDVESEMLHEGKNTNLLLIFEDENLREEFVDSELLNLQHHIEKEFGEDVMVFKTYLNERKSRM</sequence>
<evidence type="ECO:0000313" key="1">
    <source>
        <dbReference type="EMBL" id="SEF50729.1"/>
    </source>
</evidence>
<dbReference type="Pfam" id="PF14114">
    <property type="entry name" value="DUF4286"/>
    <property type="match status" value="1"/>
</dbReference>
<organism evidence="1 2">
    <name type="scientific">Halpernia humi</name>
    <dbReference type="NCBI Taxonomy" id="493375"/>
    <lineage>
        <taxon>Bacteria</taxon>
        <taxon>Pseudomonadati</taxon>
        <taxon>Bacteroidota</taxon>
        <taxon>Flavobacteriia</taxon>
        <taxon>Flavobacteriales</taxon>
        <taxon>Weeksellaceae</taxon>
        <taxon>Chryseobacterium group</taxon>
        <taxon>Halpernia</taxon>
    </lineage>
</organism>
<name>A0A1H5SJD0_9FLAO</name>